<keyword evidence="2" id="KW-1185">Reference proteome</keyword>
<evidence type="ECO:0000313" key="1">
    <source>
        <dbReference type="EMBL" id="MDQ0442430.1"/>
    </source>
</evidence>
<evidence type="ECO:0000313" key="2">
    <source>
        <dbReference type="Proteomes" id="UP001236369"/>
    </source>
</evidence>
<name>A0ABU0HJD0_9HYPH</name>
<dbReference type="EMBL" id="JAUSVV010000003">
    <property type="protein sequence ID" value="MDQ0442430.1"/>
    <property type="molecule type" value="Genomic_DNA"/>
</dbReference>
<proteinExistence type="predicted"/>
<dbReference type="RefSeq" id="WP_238248792.1">
    <property type="nucleotide sequence ID" value="NZ_BPQX01000022.1"/>
</dbReference>
<reference evidence="1 2" key="1">
    <citation type="submission" date="2023-07" db="EMBL/GenBank/DDBJ databases">
        <title>Genomic Encyclopedia of Type Strains, Phase IV (KMG-IV): sequencing the most valuable type-strain genomes for metagenomic binning, comparative biology and taxonomic classification.</title>
        <authorList>
            <person name="Goeker M."/>
        </authorList>
    </citation>
    <scope>NUCLEOTIDE SEQUENCE [LARGE SCALE GENOMIC DNA]</scope>
    <source>
        <strain evidence="1 2">DSM 19562</strain>
    </source>
</reference>
<organism evidence="1 2">
    <name type="scientific">Methylobacterium persicinum</name>
    <dbReference type="NCBI Taxonomy" id="374426"/>
    <lineage>
        <taxon>Bacteria</taxon>
        <taxon>Pseudomonadati</taxon>
        <taxon>Pseudomonadota</taxon>
        <taxon>Alphaproteobacteria</taxon>
        <taxon>Hyphomicrobiales</taxon>
        <taxon>Methylobacteriaceae</taxon>
        <taxon>Methylobacterium</taxon>
    </lineage>
</organism>
<accession>A0ABU0HJD0</accession>
<comment type="caution">
    <text evidence="1">The sequence shown here is derived from an EMBL/GenBank/DDBJ whole genome shotgun (WGS) entry which is preliminary data.</text>
</comment>
<sequence length="89" mass="9550">MKRIEQSIGIAAGVLAVLGFGLSTAQAEPPIKSPEDAACRAEAKARIFSTPNPRSLPIEEVGKGIYFACMDRIAPKAKSAHKRGRHHAR</sequence>
<protein>
    <submittedName>
        <fullName evidence="1">Uncharacterized protein</fullName>
    </submittedName>
</protein>
<dbReference type="Proteomes" id="UP001236369">
    <property type="component" value="Unassembled WGS sequence"/>
</dbReference>
<gene>
    <name evidence="1" type="ORF">QO016_001924</name>
</gene>